<gene>
    <name evidence="2" type="ORF">FSCOSCO3_A037241</name>
</gene>
<comment type="caution">
    <text evidence="2">The sequence shown here is derived from an EMBL/GenBank/DDBJ whole genome shotgun (WGS) entry which is preliminary data.</text>
</comment>
<protein>
    <submittedName>
        <fullName evidence="2">Uncharacterized protein</fullName>
    </submittedName>
</protein>
<keyword evidence="3" id="KW-1185">Reference proteome</keyword>
<sequence length="111" mass="12606">MFERFDSYRSLKCGFSPQVENKCAEEVNVLTCRVIKLHNLLTDVISYKHQNRIDDFLPSLVHYGTCMPPSLEVSGDSRLVPQLISHRRATGISGSVFNPPPEKRQSLVTCR</sequence>
<accession>A0AAV1Q9U1</accession>
<organism evidence="2 3">
    <name type="scientific">Scomber scombrus</name>
    <name type="common">Atlantic mackerel</name>
    <name type="synonym">Scomber vernalis</name>
    <dbReference type="NCBI Taxonomy" id="13677"/>
    <lineage>
        <taxon>Eukaryota</taxon>
        <taxon>Metazoa</taxon>
        <taxon>Chordata</taxon>
        <taxon>Craniata</taxon>
        <taxon>Vertebrata</taxon>
        <taxon>Euteleostomi</taxon>
        <taxon>Actinopterygii</taxon>
        <taxon>Neopterygii</taxon>
        <taxon>Teleostei</taxon>
        <taxon>Neoteleostei</taxon>
        <taxon>Acanthomorphata</taxon>
        <taxon>Pelagiaria</taxon>
        <taxon>Scombriformes</taxon>
        <taxon>Scombridae</taxon>
        <taxon>Scomber</taxon>
    </lineage>
</organism>
<dbReference type="EMBL" id="CAWUFR010000649">
    <property type="protein sequence ID" value="CAK6980155.1"/>
    <property type="molecule type" value="Genomic_DNA"/>
</dbReference>
<evidence type="ECO:0000256" key="1">
    <source>
        <dbReference type="SAM" id="MobiDB-lite"/>
    </source>
</evidence>
<name>A0AAV1Q9U1_SCOSC</name>
<feature type="region of interest" description="Disordered" evidence="1">
    <location>
        <begin position="91"/>
        <end position="111"/>
    </location>
</feature>
<evidence type="ECO:0000313" key="3">
    <source>
        <dbReference type="Proteomes" id="UP001314229"/>
    </source>
</evidence>
<dbReference type="Proteomes" id="UP001314229">
    <property type="component" value="Unassembled WGS sequence"/>
</dbReference>
<reference evidence="2 3" key="1">
    <citation type="submission" date="2024-01" db="EMBL/GenBank/DDBJ databases">
        <authorList>
            <person name="Alioto T."/>
            <person name="Alioto T."/>
            <person name="Gomez Garrido J."/>
        </authorList>
    </citation>
    <scope>NUCLEOTIDE SEQUENCE [LARGE SCALE GENOMIC DNA]</scope>
</reference>
<dbReference type="AlphaFoldDB" id="A0AAV1Q9U1"/>
<proteinExistence type="predicted"/>
<evidence type="ECO:0000313" key="2">
    <source>
        <dbReference type="EMBL" id="CAK6980155.1"/>
    </source>
</evidence>